<dbReference type="PANTHER" id="PTHR35561:SF1">
    <property type="entry name" value="RNA 2',3'-CYCLIC PHOSPHODIESTERASE"/>
    <property type="match status" value="1"/>
</dbReference>
<evidence type="ECO:0000313" key="6">
    <source>
        <dbReference type="Proteomes" id="UP000078558"/>
    </source>
</evidence>
<dbReference type="HAMAP" id="MF_01940">
    <property type="entry name" value="RNA_CPDase"/>
    <property type="match status" value="1"/>
</dbReference>
<dbReference type="InterPro" id="IPR009097">
    <property type="entry name" value="Cyclic_Pdiesterase"/>
</dbReference>
<dbReference type="NCBIfam" id="TIGR02258">
    <property type="entry name" value="2_5_ligase"/>
    <property type="match status" value="1"/>
</dbReference>
<proteinExistence type="inferred from homology"/>
<comment type="function">
    <text evidence="2">Hydrolyzes RNA 2',3'-cyclic phosphodiester to an RNA 2'-phosphomonoester.</text>
</comment>
<dbReference type="GO" id="GO:0016874">
    <property type="term" value="F:ligase activity"/>
    <property type="evidence" value="ECO:0007669"/>
    <property type="project" value="UniProtKB-KW"/>
</dbReference>
<dbReference type="STRING" id="1851544.ODI_01535"/>
<accession>A0A1C3K392</accession>
<keyword evidence="4" id="KW-0436">Ligase</keyword>
<feature type="domain" description="Phosphoesterase HXTX" evidence="3">
    <location>
        <begin position="27"/>
        <end position="88"/>
    </location>
</feature>
<feature type="active site" description="Proton donor" evidence="2">
    <location>
        <position position="40"/>
    </location>
</feature>
<dbReference type="KEGG" id="odi:ODI_R3729"/>
<comment type="similarity">
    <text evidence="2">Belongs to the 2H phosphoesterase superfamily. ThpR family.</text>
</comment>
<dbReference type="GO" id="GO:0004113">
    <property type="term" value="F:2',3'-cyclic-nucleotide 3'-phosphodiesterase activity"/>
    <property type="evidence" value="ECO:0007669"/>
    <property type="project" value="InterPro"/>
</dbReference>
<organism evidence="4 6">
    <name type="scientific">Orrella dioscoreae</name>
    <dbReference type="NCBI Taxonomy" id="1851544"/>
    <lineage>
        <taxon>Bacteria</taxon>
        <taxon>Pseudomonadati</taxon>
        <taxon>Pseudomonadota</taxon>
        <taxon>Betaproteobacteria</taxon>
        <taxon>Burkholderiales</taxon>
        <taxon>Alcaligenaceae</taxon>
        <taxon>Orrella</taxon>
    </lineage>
</organism>
<dbReference type="RefSeq" id="WP_067754680.1">
    <property type="nucleotide sequence ID" value="NZ_LT907988.1"/>
</dbReference>
<evidence type="ECO:0000313" key="5">
    <source>
        <dbReference type="EMBL" id="SOE51845.1"/>
    </source>
</evidence>
<reference evidence="5 6" key="2">
    <citation type="submission" date="2017-08" db="EMBL/GenBank/DDBJ databases">
        <authorList>
            <person name="de Groot N.N."/>
        </authorList>
    </citation>
    <scope>NUCLEOTIDE SEQUENCE [LARGE SCALE GENOMIC DNA]</scope>
    <source>
        <strain evidence="5">Orrdi1</strain>
    </source>
</reference>
<comment type="catalytic activity">
    <reaction evidence="2">
        <text>a 3'-end 2',3'-cyclophospho-ribonucleotide-RNA + H2O = a 3'-end 2'-phospho-ribonucleotide-RNA + H(+)</text>
        <dbReference type="Rhea" id="RHEA:11828"/>
        <dbReference type="Rhea" id="RHEA-COMP:10464"/>
        <dbReference type="Rhea" id="RHEA-COMP:17353"/>
        <dbReference type="ChEBI" id="CHEBI:15377"/>
        <dbReference type="ChEBI" id="CHEBI:15378"/>
        <dbReference type="ChEBI" id="CHEBI:83064"/>
        <dbReference type="ChEBI" id="CHEBI:173113"/>
        <dbReference type="EC" id="3.1.4.58"/>
    </reaction>
</comment>
<reference evidence="4 6" key="1">
    <citation type="submission" date="2016-06" db="EMBL/GenBank/DDBJ databases">
        <authorList>
            <person name="Kjaerup R.B."/>
            <person name="Dalgaard T.S."/>
            <person name="Juul-Madsen H.R."/>
        </authorList>
    </citation>
    <scope>NUCLEOTIDE SEQUENCE [LARGE SCALE GENOMIC DNA]</scope>
    <source>
        <strain evidence="4">Orrdi1</strain>
    </source>
</reference>
<feature type="domain" description="Phosphoesterase HXTX" evidence="3">
    <location>
        <begin position="96"/>
        <end position="173"/>
    </location>
</feature>
<dbReference type="InterPro" id="IPR004175">
    <property type="entry name" value="RNA_CPDase"/>
</dbReference>
<feature type="short sequence motif" description="HXTX 2" evidence="2">
    <location>
        <begin position="124"/>
        <end position="127"/>
    </location>
</feature>
<name>A0A1C3K392_9BURK</name>
<dbReference type="InterPro" id="IPR014051">
    <property type="entry name" value="Phosphoesterase_HXTX"/>
</dbReference>
<sequence length="186" mass="20588">MPTPWNRCFIALAPDAESRETLANLPVPDTVRRVAYDDLHLTLAFLGGIAPPQGHALSDALHVLAEPLPALDFQGLALWPSPHHPRVLVARYTLAPALQDMLKGLHRVLRELDLPVEARPFQPHVTLARLRPDRPPLAAESLQWMEGLHGVPPLHLDSLGLYASLPVEHGPRYRALQSVPLVPDYD</sequence>
<dbReference type="Proteomes" id="UP000078558">
    <property type="component" value="Chromosome I"/>
</dbReference>
<evidence type="ECO:0000256" key="1">
    <source>
        <dbReference type="ARBA" id="ARBA00022801"/>
    </source>
</evidence>
<dbReference type="OrthoDB" id="7061261at2"/>
<evidence type="ECO:0000313" key="4">
    <source>
        <dbReference type="EMBL" id="SBT25908.1"/>
    </source>
</evidence>
<dbReference type="Gene3D" id="3.90.1140.10">
    <property type="entry name" value="Cyclic phosphodiesterase"/>
    <property type="match status" value="1"/>
</dbReference>
<feature type="active site" description="Proton acceptor" evidence="2">
    <location>
        <position position="124"/>
    </location>
</feature>
<feature type="short sequence motif" description="HXTX 1" evidence="2">
    <location>
        <begin position="40"/>
        <end position="43"/>
    </location>
</feature>
<dbReference type="EC" id="3.1.4.58" evidence="2"/>
<dbReference type="GO" id="GO:0008664">
    <property type="term" value="F:RNA 2',3'-cyclic 3'-phosphodiesterase activity"/>
    <property type="evidence" value="ECO:0007669"/>
    <property type="project" value="UniProtKB-EC"/>
</dbReference>
<evidence type="ECO:0000256" key="2">
    <source>
        <dbReference type="HAMAP-Rule" id="MF_01940"/>
    </source>
</evidence>
<dbReference type="PANTHER" id="PTHR35561">
    <property type="entry name" value="RNA 2',3'-CYCLIC PHOSPHODIESTERASE"/>
    <property type="match status" value="1"/>
</dbReference>
<protein>
    <recommendedName>
        <fullName evidence="2">RNA 2',3'-cyclic phosphodiesterase</fullName>
        <shortName evidence="2">RNA 2',3'-CPDase</shortName>
        <ecNumber evidence="2">3.1.4.58</ecNumber>
    </recommendedName>
</protein>
<dbReference type="EMBL" id="LT907988">
    <property type="protein sequence ID" value="SOE51845.1"/>
    <property type="molecule type" value="Genomic_DNA"/>
</dbReference>
<gene>
    <name evidence="4" type="ORF">ODI_01535</name>
    <name evidence="5" type="ORF">ODI_R3729</name>
</gene>
<dbReference type="EMBL" id="FLRC01000022">
    <property type="protein sequence ID" value="SBT25908.1"/>
    <property type="molecule type" value="Genomic_DNA"/>
</dbReference>
<dbReference type="SUPFAM" id="SSF55144">
    <property type="entry name" value="LigT-like"/>
    <property type="match status" value="1"/>
</dbReference>
<dbReference type="Pfam" id="PF02834">
    <property type="entry name" value="LigT_PEase"/>
    <property type="match status" value="2"/>
</dbReference>
<dbReference type="AlphaFoldDB" id="A0A1C3K392"/>
<evidence type="ECO:0000259" key="3">
    <source>
        <dbReference type="Pfam" id="PF02834"/>
    </source>
</evidence>
<keyword evidence="6" id="KW-1185">Reference proteome</keyword>
<keyword evidence="1 2" id="KW-0378">Hydrolase</keyword>